<dbReference type="AlphaFoldDB" id="A0A1J4K613"/>
<evidence type="ECO:0000313" key="2">
    <source>
        <dbReference type="EMBL" id="OHT06434.1"/>
    </source>
</evidence>
<proteinExistence type="predicted"/>
<dbReference type="SUPFAM" id="SSF48371">
    <property type="entry name" value="ARM repeat"/>
    <property type="match status" value="1"/>
</dbReference>
<sequence length="896" mass="100750">MSKSSLRQGAEISAISLIDECIEHSEKNYQQLPDNVQKRVTSILSLFRSKSIRAETPIEIGDLIASLAELVPIQSRLFSDLCESIAALCIDREFVQFENEALETVSNIILKHLELRTFDPSPGLRALSTLLYNNTLRIVKLHERILEVAITLSSFSDDSQRRSCVLIGNLNAFSKQKLDRQIYTRSIKFLLSALSKTGTDLLSSALRSLQLLILDAPSEILDPQVLTHTISNIAFKQKPATLKYEAIMALKALANTSKKAFYAQWSLLLTKDVSLFDLLRANPRVSKATADLLTDIFRDTWKFLYIADNTSKRSAFTTLAQQIGDVIDVTFHRFMAALSAGIKIERSNDRNEKPLDGPVYNRVSKAFATFIRNCSFDNGRLQDGYIQEVIQWARRTLSNTTEEALIVMKSLLWTDIKFKPFADSFDFLHQTFINYISHENPDFSKPAAFALCRMAYAYPDEVVARYAILSPKLQEIGPIHSLPIYLRLAEKGVTDITVWLDLLQIHVPRSFEINHIKSIQRSLQCIGLAGNVFSDLPDNIQRFCLSMVLSNDGSEAAHSVGLLARSSAADISSVFLTDALLRLTSYTPPPLQPLSNVLEAFATRHRDMFEKKWVHPVVRCLQGDSSPYGPRCVGFLFAFVDGNSTAKITTDANFTTSIANQNNNETNTNNETTTNDTNNFVCSEHPQNSTNNSINNNNDGNGDYVGETEAELAKTLIDILYRDLQSEDAKMRWNAAAALSNAFSFSAVSEEAVALLVEYLESDRVAKVKIKSADALFNLQGRAQTGEKYHQMFTITLTHLLTPAHFTNLPLATHRKYDSAFRDVLTRLFFKLLDWSKASDFTALEEPLINNVDAIYEMLEAHEDAPWKQITRLYEAKFNSIPSKTLERFQDKAFPV</sequence>
<organism evidence="2 3">
    <name type="scientific">Tritrichomonas foetus</name>
    <dbReference type="NCBI Taxonomy" id="1144522"/>
    <lineage>
        <taxon>Eukaryota</taxon>
        <taxon>Metamonada</taxon>
        <taxon>Parabasalia</taxon>
        <taxon>Tritrichomonadida</taxon>
        <taxon>Tritrichomonadidae</taxon>
        <taxon>Tritrichomonas</taxon>
    </lineage>
</organism>
<evidence type="ECO:0000313" key="3">
    <source>
        <dbReference type="Proteomes" id="UP000179807"/>
    </source>
</evidence>
<dbReference type="InterPro" id="IPR052107">
    <property type="entry name" value="HEAT6"/>
</dbReference>
<dbReference type="InterPro" id="IPR025283">
    <property type="entry name" value="DUF4042"/>
</dbReference>
<dbReference type="VEuPathDB" id="TrichDB:TRFO_25548"/>
<accession>A0A1J4K613</accession>
<gene>
    <name evidence="2" type="ORF">TRFO_25548</name>
</gene>
<protein>
    <recommendedName>
        <fullName evidence="1">DUF4042 domain-containing protein</fullName>
    </recommendedName>
</protein>
<dbReference type="GeneID" id="94839130"/>
<dbReference type="PANTHER" id="PTHR13366">
    <property type="entry name" value="MALARIA ANTIGEN-RELATED"/>
    <property type="match status" value="1"/>
</dbReference>
<name>A0A1J4K613_9EUKA</name>
<feature type="domain" description="DUF4042" evidence="1">
    <location>
        <begin position="244"/>
        <end position="398"/>
    </location>
</feature>
<dbReference type="InterPro" id="IPR016024">
    <property type="entry name" value="ARM-type_fold"/>
</dbReference>
<keyword evidence="3" id="KW-1185">Reference proteome</keyword>
<dbReference type="PANTHER" id="PTHR13366:SF0">
    <property type="entry name" value="HEAT REPEAT-CONTAINING PROTEIN 6"/>
    <property type="match status" value="1"/>
</dbReference>
<dbReference type="Gene3D" id="1.25.10.10">
    <property type="entry name" value="Leucine-rich Repeat Variant"/>
    <property type="match status" value="1"/>
</dbReference>
<dbReference type="InterPro" id="IPR011989">
    <property type="entry name" value="ARM-like"/>
</dbReference>
<dbReference type="Proteomes" id="UP000179807">
    <property type="component" value="Unassembled WGS sequence"/>
</dbReference>
<dbReference type="RefSeq" id="XP_068359570.1">
    <property type="nucleotide sequence ID" value="XM_068504426.1"/>
</dbReference>
<dbReference type="EMBL" id="MLAK01000726">
    <property type="protein sequence ID" value="OHT06434.1"/>
    <property type="molecule type" value="Genomic_DNA"/>
</dbReference>
<dbReference type="Pfam" id="PF13251">
    <property type="entry name" value="DUF4042"/>
    <property type="match status" value="1"/>
</dbReference>
<evidence type="ECO:0000259" key="1">
    <source>
        <dbReference type="Pfam" id="PF13251"/>
    </source>
</evidence>
<comment type="caution">
    <text evidence="2">The sequence shown here is derived from an EMBL/GenBank/DDBJ whole genome shotgun (WGS) entry which is preliminary data.</text>
</comment>
<dbReference type="OrthoDB" id="10416035at2759"/>
<reference evidence="2" key="1">
    <citation type="submission" date="2016-10" db="EMBL/GenBank/DDBJ databases">
        <authorList>
            <person name="Benchimol M."/>
            <person name="Almeida L.G."/>
            <person name="Vasconcelos A.T."/>
            <person name="Perreira-Neves A."/>
            <person name="Rosa I.A."/>
            <person name="Tasca T."/>
            <person name="Bogo M.R."/>
            <person name="de Souza W."/>
        </authorList>
    </citation>
    <scope>NUCLEOTIDE SEQUENCE [LARGE SCALE GENOMIC DNA]</scope>
    <source>
        <strain evidence="2">K</strain>
    </source>
</reference>